<keyword evidence="2" id="KW-1185">Reference proteome</keyword>
<dbReference type="EMBL" id="NOXV01000136">
    <property type="protein sequence ID" value="OYQ45559.1"/>
    <property type="molecule type" value="Genomic_DNA"/>
</dbReference>
<gene>
    <name evidence="1" type="ORF">CHU92_01900</name>
</gene>
<reference evidence="1 2" key="1">
    <citation type="submission" date="2017-07" db="EMBL/GenBank/DDBJ databases">
        <title>Flavobacterium cyanobacteriorum sp. nov., isolated from cyanobacterial aggregates in a eutrophic lake.</title>
        <authorList>
            <person name="Cai H."/>
        </authorList>
    </citation>
    <scope>NUCLEOTIDE SEQUENCE [LARGE SCALE GENOMIC DNA]</scope>
    <source>
        <strain evidence="1 2">TH021</strain>
    </source>
</reference>
<sequence length="345" mass="38246">MLLLLLLPALASAVELKGKYKKEKNIRKSYQVNSNAALDINNKYGTVYVATWDQNITEIDITIKVAGDDEKQVTQRINSIDVSFSATKALVTAVTKIGNLTCNSNISMEINYTIKIPKKGSINLDNEYGGIQAGKIYGKADINCQYGDVGIDELHNDVNLLKIQYCGNSKINFAKAATINAKYSGLRVGKSNNVEFKGEYSNLSGEDINTIQYTSDYGEIKIKSAGVVTGKGDYNTIRFGRIYNTLNLTTNYGDIKIELIDKTTRNIAINANYTGISLGFDDSYPFDFELTTEYSDITGTEGFKFTTKKDKEYGSGGYYKGYHKNSGSNKLFIKSKYGHIQLVKK</sequence>
<organism evidence="1 2">
    <name type="scientific">Flavobacterium cyanobacteriorum</name>
    <dbReference type="NCBI Taxonomy" id="2022802"/>
    <lineage>
        <taxon>Bacteria</taxon>
        <taxon>Pseudomonadati</taxon>
        <taxon>Bacteroidota</taxon>
        <taxon>Flavobacteriia</taxon>
        <taxon>Flavobacteriales</taxon>
        <taxon>Flavobacteriaceae</taxon>
        <taxon>Flavobacterium</taxon>
    </lineage>
</organism>
<protein>
    <recommendedName>
        <fullName evidence="3">Adhesin domain-containing protein</fullName>
    </recommendedName>
</protein>
<dbReference type="AlphaFoldDB" id="A0A255ZVZ0"/>
<evidence type="ECO:0000313" key="2">
    <source>
        <dbReference type="Proteomes" id="UP000216605"/>
    </source>
</evidence>
<accession>A0A255ZVZ0</accession>
<evidence type="ECO:0000313" key="1">
    <source>
        <dbReference type="EMBL" id="OYQ45559.1"/>
    </source>
</evidence>
<comment type="caution">
    <text evidence="1">The sequence shown here is derived from an EMBL/GenBank/DDBJ whole genome shotgun (WGS) entry which is preliminary data.</text>
</comment>
<dbReference type="Proteomes" id="UP000216605">
    <property type="component" value="Unassembled WGS sequence"/>
</dbReference>
<name>A0A255ZVZ0_9FLAO</name>
<proteinExistence type="predicted"/>
<evidence type="ECO:0008006" key="3">
    <source>
        <dbReference type="Google" id="ProtNLM"/>
    </source>
</evidence>